<dbReference type="EMBL" id="LGTL01000038">
    <property type="protein sequence ID" value="KPA73279.1"/>
    <property type="molecule type" value="Genomic_DNA"/>
</dbReference>
<reference evidence="2 3" key="1">
    <citation type="submission" date="2015-07" db="EMBL/GenBank/DDBJ databases">
        <title>High-quality genome of monoxenous trypanosomatid Leptomonas pyrrhocoris.</title>
        <authorList>
            <person name="Flegontov P."/>
            <person name="Butenko A."/>
            <person name="Firsov S."/>
            <person name="Vlcek C."/>
            <person name="Logacheva M.D."/>
            <person name="Field M."/>
            <person name="Filatov D."/>
            <person name="Flegontova O."/>
            <person name="Gerasimov E."/>
            <person name="Jackson A.P."/>
            <person name="Kelly S."/>
            <person name="Opperdoes F."/>
            <person name="O'Reilly A."/>
            <person name="Votypka J."/>
            <person name="Yurchenko V."/>
            <person name="Lukes J."/>
        </authorList>
    </citation>
    <scope>NUCLEOTIDE SEQUENCE [LARGE SCALE GENOMIC DNA]</scope>
    <source>
        <strain evidence="2">H10</strain>
    </source>
</reference>
<dbReference type="GeneID" id="26910268"/>
<evidence type="ECO:0000313" key="3">
    <source>
        <dbReference type="Proteomes" id="UP000037923"/>
    </source>
</evidence>
<name>A0A0N0VCL9_LEPPY</name>
<dbReference type="RefSeq" id="XP_015651718.1">
    <property type="nucleotide sequence ID" value="XM_015809678.1"/>
</dbReference>
<dbReference type="Proteomes" id="UP000037923">
    <property type="component" value="Unassembled WGS sequence"/>
</dbReference>
<evidence type="ECO:0000256" key="1">
    <source>
        <dbReference type="SAM" id="MobiDB-lite"/>
    </source>
</evidence>
<sequence>MSARAFMVEEEYEDFTDDVPLKLHSVLEFLDDVKAVSMDSTTEHQQISSNDSESEEDVPSAEFFNSLRLTPFIAATTQPHPCYCLDKANCMCNLFSLPPLLPLRPSTPAAVEYRVLSSSPPAEKAAAPTRMGLSTSTTAAEGMHFVPLHLAGLHLAKLQGGPRTLTTASSSTSTTTTTMTTTCCRC</sequence>
<keyword evidence="3" id="KW-1185">Reference proteome</keyword>
<feature type="region of interest" description="Disordered" evidence="1">
    <location>
        <begin position="40"/>
        <end position="59"/>
    </location>
</feature>
<dbReference type="RefSeq" id="XP_015651716.1">
    <property type="nucleotide sequence ID" value="XM_015809676.1"/>
</dbReference>
<gene>
    <name evidence="2" type="ORF">ABB37_09988</name>
</gene>
<evidence type="ECO:0000313" key="2">
    <source>
        <dbReference type="EMBL" id="KPA73278.1"/>
    </source>
</evidence>
<organism evidence="2 3">
    <name type="scientific">Leptomonas pyrrhocoris</name>
    <name type="common">Firebug parasite</name>
    <dbReference type="NCBI Taxonomy" id="157538"/>
    <lineage>
        <taxon>Eukaryota</taxon>
        <taxon>Discoba</taxon>
        <taxon>Euglenozoa</taxon>
        <taxon>Kinetoplastea</taxon>
        <taxon>Metakinetoplastina</taxon>
        <taxon>Trypanosomatida</taxon>
        <taxon>Trypanosomatidae</taxon>
        <taxon>Leishmaniinae</taxon>
        <taxon>Leptomonas</taxon>
    </lineage>
</organism>
<accession>A0A0N0VCL9</accession>
<dbReference type="EMBL" id="LGTL01000038">
    <property type="protein sequence ID" value="KPA73277.1"/>
    <property type="molecule type" value="Genomic_DNA"/>
</dbReference>
<dbReference type="EMBL" id="LGTL01000038">
    <property type="protein sequence ID" value="KPA73278.1"/>
    <property type="molecule type" value="Genomic_DNA"/>
</dbReference>
<proteinExistence type="predicted"/>
<comment type="caution">
    <text evidence="2">The sequence shown here is derived from an EMBL/GenBank/DDBJ whole genome shotgun (WGS) entry which is preliminary data.</text>
</comment>
<dbReference type="AlphaFoldDB" id="A0A0N0VCL9"/>
<dbReference type="VEuPathDB" id="TriTrypDB:LpyrH10_38_0270"/>
<dbReference type="OrthoDB" id="263245at2759"/>
<protein>
    <submittedName>
        <fullName evidence="2">Uncharacterized protein</fullName>
    </submittedName>
</protein>
<dbReference type="RefSeq" id="XP_015651717.1">
    <property type="nucleotide sequence ID" value="XM_015809677.1"/>
</dbReference>
<feature type="compositionally biased region" description="Polar residues" evidence="1">
    <location>
        <begin position="40"/>
        <end position="51"/>
    </location>
</feature>